<feature type="compositionally biased region" description="Basic and acidic residues" evidence="1">
    <location>
        <begin position="128"/>
        <end position="142"/>
    </location>
</feature>
<accession>A0ABQ8RV68</accession>
<evidence type="ECO:0000313" key="3">
    <source>
        <dbReference type="Proteomes" id="UP001148838"/>
    </source>
</evidence>
<dbReference type="Proteomes" id="UP001148838">
    <property type="component" value="Unassembled WGS sequence"/>
</dbReference>
<feature type="region of interest" description="Disordered" evidence="1">
    <location>
        <begin position="90"/>
        <end position="142"/>
    </location>
</feature>
<dbReference type="EMBL" id="JAJSOF020000043">
    <property type="protein sequence ID" value="KAJ4425445.1"/>
    <property type="molecule type" value="Genomic_DNA"/>
</dbReference>
<name>A0ABQ8RV68_PERAM</name>
<evidence type="ECO:0000313" key="2">
    <source>
        <dbReference type="EMBL" id="KAJ4425445.1"/>
    </source>
</evidence>
<protein>
    <submittedName>
        <fullName evidence="2">Uncharacterized protein</fullName>
    </submittedName>
</protein>
<feature type="compositionally biased region" description="Basic and acidic residues" evidence="1">
    <location>
        <begin position="90"/>
        <end position="120"/>
    </location>
</feature>
<evidence type="ECO:0000256" key="1">
    <source>
        <dbReference type="SAM" id="MobiDB-lite"/>
    </source>
</evidence>
<proteinExistence type="predicted"/>
<gene>
    <name evidence="2" type="ORF">ANN_28060</name>
</gene>
<keyword evidence="3" id="KW-1185">Reference proteome</keyword>
<comment type="caution">
    <text evidence="2">The sequence shown here is derived from an EMBL/GenBank/DDBJ whole genome shotgun (WGS) entry which is preliminary data.</text>
</comment>
<organism evidence="2 3">
    <name type="scientific">Periplaneta americana</name>
    <name type="common">American cockroach</name>
    <name type="synonym">Blatta americana</name>
    <dbReference type="NCBI Taxonomy" id="6978"/>
    <lineage>
        <taxon>Eukaryota</taxon>
        <taxon>Metazoa</taxon>
        <taxon>Ecdysozoa</taxon>
        <taxon>Arthropoda</taxon>
        <taxon>Hexapoda</taxon>
        <taxon>Insecta</taxon>
        <taxon>Pterygota</taxon>
        <taxon>Neoptera</taxon>
        <taxon>Polyneoptera</taxon>
        <taxon>Dictyoptera</taxon>
        <taxon>Blattodea</taxon>
        <taxon>Blattoidea</taxon>
        <taxon>Blattidae</taxon>
        <taxon>Blattinae</taxon>
        <taxon>Periplaneta</taxon>
    </lineage>
</organism>
<sequence length="142" mass="16499">MSVVCDVKRGPFSATTVSMYIPVVVTLIEMCNGYAVPSRAHCRATDSLCDFDTVKDELKLEPKAEENEILTDRTMTKTTMTMIRNMIDNDHYNDHEKDKAKDHYKSHDTDHYKQHNKDCNQDQDIDDDKAHKDHDRGKQRPR</sequence>
<reference evidence="2 3" key="1">
    <citation type="journal article" date="2022" name="Allergy">
        <title>Genome assembly and annotation of Periplaneta americana reveal a comprehensive cockroach allergen profile.</title>
        <authorList>
            <person name="Wang L."/>
            <person name="Xiong Q."/>
            <person name="Saelim N."/>
            <person name="Wang L."/>
            <person name="Nong W."/>
            <person name="Wan A.T."/>
            <person name="Shi M."/>
            <person name="Liu X."/>
            <person name="Cao Q."/>
            <person name="Hui J.H.L."/>
            <person name="Sookrung N."/>
            <person name="Leung T.F."/>
            <person name="Tungtrongchitr A."/>
            <person name="Tsui S.K.W."/>
        </authorList>
    </citation>
    <scope>NUCLEOTIDE SEQUENCE [LARGE SCALE GENOMIC DNA]</scope>
    <source>
        <strain evidence="2">PWHHKU_190912</strain>
    </source>
</reference>